<evidence type="ECO:0000313" key="9">
    <source>
        <dbReference type="EMBL" id="RFM26330.1"/>
    </source>
</evidence>
<evidence type="ECO:0000256" key="5">
    <source>
        <dbReference type="ARBA" id="ARBA00022989"/>
    </source>
</evidence>
<dbReference type="PANTHER" id="PTHR30221:SF1">
    <property type="entry name" value="SMALL-CONDUCTANCE MECHANOSENSITIVE CHANNEL"/>
    <property type="match status" value="1"/>
</dbReference>
<dbReference type="SUPFAM" id="SSF82689">
    <property type="entry name" value="Mechanosensitive channel protein MscS (YggB), C-terminal domain"/>
    <property type="match status" value="1"/>
</dbReference>
<dbReference type="RefSeq" id="WP_116849202.1">
    <property type="nucleotide sequence ID" value="NZ_QTJU01000010.1"/>
</dbReference>
<comment type="subcellular location">
    <subcellularLocation>
        <location evidence="1">Cell membrane</location>
        <topology evidence="1">Multi-pass membrane protein</topology>
    </subcellularLocation>
</comment>
<evidence type="ECO:0000313" key="10">
    <source>
        <dbReference type="Proteomes" id="UP000261284"/>
    </source>
</evidence>
<protein>
    <submittedName>
        <fullName evidence="9">Mechanosensitive ion channel family protein</fullName>
    </submittedName>
</protein>
<keyword evidence="4 7" id="KW-0812">Transmembrane</keyword>
<dbReference type="SUPFAM" id="SSF50182">
    <property type="entry name" value="Sm-like ribonucleoproteins"/>
    <property type="match status" value="1"/>
</dbReference>
<keyword evidence="5 7" id="KW-1133">Transmembrane helix</keyword>
<gene>
    <name evidence="9" type="ORF">DXN05_20695</name>
</gene>
<feature type="transmembrane region" description="Helical" evidence="7">
    <location>
        <begin position="87"/>
        <end position="119"/>
    </location>
</feature>
<evidence type="ECO:0000256" key="4">
    <source>
        <dbReference type="ARBA" id="ARBA00022692"/>
    </source>
</evidence>
<dbReference type="InterPro" id="IPR008910">
    <property type="entry name" value="MSC_TM_helix"/>
</dbReference>
<keyword evidence="3" id="KW-1003">Cell membrane</keyword>
<dbReference type="Gene3D" id="3.30.70.100">
    <property type="match status" value="1"/>
</dbReference>
<comment type="similarity">
    <text evidence="2">Belongs to the MscS (TC 1.A.23) family.</text>
</comment>
<feature type="transmembrane region" description="Helical" evidence="7">
    <location>
        <begin position="20"/>
        <end position="40"/>
    </location>
</feature>
<dbReference type="InterPro" id="IPR010920">
    <property type="entry name" value="LSM_dom_sf"/>
</dbReference>
<evidence type="ECO:0000256" key="7">
    <source>
        <dbReference type="SAM" id="Phobius"/>
    </source>
</evidence>
<dbReference type="Gene3D" id="2.30.30.60">
    <property type="match status" value="1"/>
</dbReference>
<dbReference type="SUPFAM" id="SSF82861">
    <property type="entry name" value="Mechanosensitive channel protein MscS (YggB), transmembrane region"/>
    <property type="match status" value="1"/>
</dbReference>
<sequence>MHINLEKLYDRAYDWMITVGPRIIIAVLIFALGQWLIRLLKRKSGNYMHRRNIDASLQMFFRSLFYVTLQVLLILLVMQIMGLQLTIFASIIAAFGVAAGLALSGTLQNFTSGVLILLLKPYRVGDNIIAQGQEGTITAIEIFYTVMTAYDNRIIIIPNSKLSNELIINLSEEGKRRMDIEIKLPFPSDYSTAEKIIRETAANSKAVMKESEVRVGVSLIEPDGYRVIVNAWARAHGFMDDKLLFQQQLVDDLKNGGVKLPGM</sequence>
<dbReference type="GO" id="GO:0005886">
    <property type="term" value="C:plasma membrane"/>
    <property type="evidence" value="ECO:0007669"/>
    <property type="project" value="UniProtKB-SubCell"/>
</dbReference>
<keyword evidence="10" id="KW-1185">Reference proteome</keyword>
<name>A0A3E1NED3_9BACT</name>
<dbReference type="InterPro" id="IPR023408">
    <property type="entry name" value="MscS_beta-dom_sf"/>
</dbReference>
<dbReference type="InterPro" id="IPR045275">
    <property type="entry name" value="MscS_archaea/bacteria_type"/>
</dbReference>
<evidence type="ECO:0000256" key="2">
    <source>
        <dbReference type="ARBA" id="ARBA00008017"/>
    </source>
</evidence>
<evidence type="ECO:0000256" key="3">
    <source>
        <dbReference type="ARBA" id="ARBA00022475"/>
    </source>
</evidence>
<dbReference type="InterPro" id="IPR011066">
    <property type="entry name" value="MscS_channel_C_sf"/>
</dbReference>
<feature type="domain" description="Mechanosensitive ion channel MscS" evidence="8">
    <location>
        <begin position="106"/>
        <end position="171"/>
    </location>
</feature>
<dbReference type="Proteomes" id="UP000261284">
    <property type="component" value="Unassembled WGS sequence"/>
</dbReference>
<dbReference type="GO" id="GO:0008381">
    <property type="term" value="F:mechanosensitive monoatomic ion channel activity"/>
    <property type="evidence" value="ECO:0007669"/>
    <property type="project" value="InterPro"/>
</dbReference>
<dbReference type="EMBL" id="QTJU01000010">
    <property type="protein sequence ID" value="RFM26330.1"/>
    <property type="molecule type" value="Genomic_DNA"/>
</dbReference>
<dbReference type="AlphaFoldDB" id="A0A3E1NED3"/>
<accession>A0A3E1NED3</accession>
<comment type="caution">
    <text evidence="9">The sequence shown here is derived from an EMBL/GenBank/DDBJ whole genome shotgun (WGS) entry which is preliminary data.</text>
</comment>
<proteinExistence type="inferred from homology"/>
<dbReference type="Pfam" id="PF05552">
    <property type="entry name" value="MS_channel_1st_1"/>
    <property type="match status" value="1"/>
</dbReference>
<evidence type="ECO:0000259" key="8">
    <source>
        <dbReference type="Pfam" id="PF00924"/>
    </source>
</evidence>
<evidence type="ECO:0000256" key="6">
    <source>
        <dbReference type="ARBA" id="ARBA00023136"/>
    </source>
</evidence>
<evidence type="ECO:0000256" key="1">
    <source>
        <dbReference type="ARBA" id="ARBA00004651"/>
    </source>
</evidence>
<dbReference type="InterPro" id="IPR011014">
    <property type="entry name" value="MscS_channel_TM-2"/>
</dbReference>
<reference evidence="9 10" key="1">
    <citation type="submission" date="2018-08" db="EMBL/GenBank/DDBJ databases">
        <title>Chitinophagaceae sp. K23C18032701, a novel bacterium isolated from forest soil.</title>
        <authorList>
            <person name="Wang C."/>
        </authorList>
    </citation>
    <scope>NUCLEOTIDE SEQUENCE [LARGE SCALE GENOMIC DNA]</scope>
    <source>
        <strain evidence="9 10">K23C18032701</strain>
    </source>
</reference>
<organism evidence="9 10">
    <name type="scientific">Deminuibacter soli</name>
    <dbReference type="NCBI Taxonomy" id="2291815"/>
    <lineage>
        <taxon>Bacteria</taxon>
        <taxon>Pseudomonadati</taxon>
        <taxon>Bacteroidota</taxon>
        <taxon>Chitinophagia</taxon>
        <taxon>Chitinophagales</taxon>
        <taxon>Chitinophagaceae</taxon>
        <taxon>Deminuibacter</taxon>
    </lineage>
</organism>
<dbReference type="OrthoDB" id="9809206at2"/>
<keyword evidence="6 7" id="KW-0472">Membrane</keyword>
<dbReference type="Gene3D" id="1.10.287.1260">
    <property type="match status" value="1"/>
</dbReference>
<dbReference type="PANTHER" id="PTHR30221">
    <property type="entry name" value="SMALL-CONDUCTANCE MECHANOSENSITIVE CHANNEL"/>
    <property type="match status" value="1"/>
</dbReference>
<feature type="transmembrane region" description="Helical" evidence="7">
    <location>
        <begin position="60"/>
        <end position="81"/>
    </location>
</feature>
<dbReference type="InterPro" id="IPR006685">
    <property type="entry name" value="MscS_channel_2nd"/>
</dbReference>
<dbReference type="Pfam" id="PF00924">
    <property type="entry name" value="MS_channel_2nd"/>
    <property type="match status" value="1"/>
</dbReference>